<evidence type="ECO:0000256" key="2">
    <source>
        <dbReference type="PIRSR" id="PIRSR018249-2"/>
    </source>
</evidence>
<feature type="binding site" evidence="2">
    <location>
        <begin position="106"/>
        <end position="107"/>
    </location>
    <ligand>
        <name>S-adenosyl-L-methionine</name>
        <dbReference type="ChEBI" id="CHEBI:59789"/>
    </ligand>
</feature>
<dbReference type="SUPFAM" id="SSF53335">
    <property type="entry name" value="S-adenosyl-L-methionine-dependent methyltransferases"/>
    <property type="match status" value="1"/>
</dbReference>
<feature type="binding site" evidence="1">
    <location>
        <position position="27"/>
    </location>
    <ligand>
        <name>Zn(2+)</name>
        <dbReference type="ChEBI" id="CHEBI:29105"/>
    </ligand>
</feature>
<gene>
    <name evidence="5" type="ORF">V2H45_24375</name>
</gene>
<dbReference type="GO" id="GO:0046872">
    <property type="term" value="F:metal ion binding"/>
    <property type="evidence" value="ECO:0007669"/>
    <property type="project" value="UniProtKB-KW"/>
</dbReference>
<evidence type="ECO:0000259" key="3">
    <source>
        <dbReference type="Pfam" id="PF13649"/>
    </source>
</evidence>
<dbReference type="RefSeq" id="WP_330486317.1">
    <property type="nucleotide sequence ID" value="NZ_JAZBJZ010000184.1"/>
</dbReference>
<keyword evidence="5" id="KW-0808">Transferase</keyword>
<keyword evidence="5" id="KW-0489">Methyltransferase</keyword>
<dbReference type="PANTHER" id="PTHR43591">
    <property type="entry name" value="METHYLTRANSFERASE"/>
    <property type="match status" value="1"/>
</dbReference>
<keyword evidence="6" id="KW-1185">Reference proteome</keyword>
<dbReference type="Pfam" id="PF13649">
    <property type="entry name" value="Methyltransf_25"/>
    <property type="match status" value="1"/>
</dbReference>
<dbReference type="PIRSF" id="PIRSF018249">
    <property type="entry name" value="MyrA_prd"/>
    <property type="match status" value="1"/>
</dbReference>
<feature type="binding site" evidence="1">
    <location>
        <position position="31"/>
    </location>
    <ligand>
        <name>Zn(2+)</name>
        <dbReference type="ChEBI" id="CHEBI:29105"/>
    </ligand>
</feature>
<evidence type="ECO:0000313" key="6">
    <source>
        <dbReference type="Proteomes" id="UP001333818"/>
    </source>
</evidence>
<dbReference type="AlphaFoldDB" id="A0AAW9QA86"/>
<dbReference type="EMBL" id="JAZBJZ010000184">
    <property type="protein sequence ID" value="MEE3719881.1"/>
    <property type="molecule type" value="Genomic_DNA"/>
</dbReference>
<proteinExistence type="predicted"/>
<dbReference type="InterPro" id="IPR041698">
    <property type="entry name" value="Methyltransf_25"/>
</dbReference>
<feature type="domain" description="Methyltransferase" evidence="3">
    <location>
        <begin position="99"/>
        <end position="187"/>
    </location>
</feature>
<dbReference type="CDD" id="cd02440">
    <property type="entry name" value="AdoMet_MTases"/>
    <property type="match status" value="1"/>
</dbReference>
<dbReference type="InterPro" id="IPR048647">
    <property type="entry name" value="RlmA_N"/>
</dbReference>
<reference evidence="5" key="1">
    <citation type="submission" date="2024-01" db="EMBL/GenBank/DDBJ databases">
        <title>Bank of Algae and Cyanobacteria of the Azores (BACA) strain genomes.</title>
        <authorList>
            <person name="Luz R."/>
            <person name="Cordeiro R."/>
            <person name="Fonseca A."/>
            <person name="Goncalves V."/>
        </authorList>
    </citation>
    <scope>NUCLEOTIDE SEQUENCE</scope>
    <source>
        <strain evidence="5">BACA0141</strain>
    </source>
</reference>
<keyword evidence="1" id="KW-0862">Zinc</keyword>
<comment type="caution">
    <text evidence="5">The sequence shown here is derived from an EMBL/GenBank/DDBJ whole genome shotgun (WGS) entry which is preliminary data.</text>
</comment>
<dbReference type="GO" id="GO:0032259">
    <property type="term" value="P:methylation"/>
    <property type="evidence" value="ECO:0007669"/>
    <property type="project" value="UniProtKB-KW"/>
</dbReference>
<feature type="binding site" evidence="2">
    <location>
        <position position="198"/>
    </location>
    <ligand>
        <name>S-adenosyl-L-methionine</name>
        <dbReference type="ChEBI" id="CHEBI:59789"/>
    </ligand>
</feature>
<accession>A0AAW9QA86</accession>
<dbReference type="InterPro" id="IPR016718">
    <property type="entry name" value="rRNA_m1G-MeTrfase_A_prd"/>
</dbReference>
<protein>
    <submittedName>
        <fullName evidence="5">Methyltransferase domain-containing protein</fullName>
    </submittedName>
</protein>
<keyword evidence="2" id="KW-0949">S-adenosyl-L-methionine</keyword>
<feature type="domain" description="23S rRNA (guanine(745)-N(1))-methyltransferase N-terminal" evidence="4">
    <location>
        <begin position="10"/>
        <end position="52"/>
    </location>
</feature>
<organism evidence="5 6">
    <name type="scientific">Tumidithrix elongata BACA0141</name>
    <dbReference type="NCBI Taxonomy" id="2716417"/>
    <lineage>
        <taxon>Bacteria</taxon>
        <taxon>Bacillati</taxon>
        <taxon>Cyanobacteriota</taxon>
        <taxon>Cyanophyceae</taxon>
        <taxon>Pseudanabaenales</taxon>
        <taxon>Pseudanabaenaceae</taxon>
        <taxon>Tumidithrix</taxon>
        <taxon>Tumidithrix elongata</taxon>
    </lineage>
</organism>
<evidence type="ECO:0000256" key="1">
    <source>
        <dbReference type="PIRSR" id="PIRSR018249-1"/>
    </source>
</evidence>
<sequence>MKLVFANNLVCPLDGSALTPREQSLTCPKGHNFDKARQGYLNLLVVQHKASRDPGDTKEMVAARTRFLRTGCYEPIANAIADLTEKHLANIPVSEQVTILDAGCGEGYYLDWIGRKATKWNYSEGVLIGLDISKWAIQSAVKRSRDITWIVGSNRRPPFLAGSIDSIVCAFGFPSFEDFRHVLKPGGKVILVDPGVNHLLEMRQVIYSELRERGLPAIASTEVEGFKLVDRYNLTYQSEVSSSEDIQDLFAMTPHYFRSPQSGKIALAKLHKLSFTVDVNFRIFAAIAKDVKNDVKNID</sequence>
<keyword evidence="1" id="KW-0479">Metal-binding</keyword>
<evidence type="ECO:0000259" key="4">
    <source>
        <dbReference type="Pfam" id="PF21302"/>
    </source>
</evidence>
<dbReference type="InterPro" id="IPR029063">
    <property type="entry name" value="SAM-dependent_MTases_sf"/>
</dbReference>
<dbReference type="Proteomes" id="UP001333818">
    <property type="component" value="Unassembled WGS sequence"/>
</dbReference>
<name>A0AAW9QA86_9CYAN</name>
<dbReference type="Pfam" id="PF21302">
    <property type="entry name" value="Zn_ribbon_RlmA"/>
    <property type="match status" value="1"/>
</dbReference>
<feature type="binding site" evidence="2">
    <location>
        <position position="73"/>
    </location>
    <ligand>
        <name>S-adenosyl-L-methionine</name>
        <dbReference type="ChEBI" id="CHEBI:59789"/>
    </ligand>
</feature>
<dbReference type="GO" id="GO:0008168">
    <property type="term" value="F:methyltransferase activity"/>
    <property type="evidence" value="ECO:0007669"/>
    <property type="project" value="UniProtKB-KW"/>
</dbReference>
<dbReference type="Gene3D" id="3.40.50.150">
    <property type="entry name" value="Vaccinia Virus protein VP39"/>
    <property type="match status" value="1"/>
</dbReference>
<evidence type="ECO:0000313" key="5">
    <source>
        <dbReference type="EMBL" id="MEE3719881.1"/>
    </source>
</evidence>